<name>I0Z791_COCSC</name>
<dbReference type="GeneID" id="17044520"/>
<dbReference type="Proteomes" id="UP000007264">
    <property type="component" value="Unassembled WGS sequence"/>
</dbReference>
<keyword evidence="3" id="KW-1185">Reference proteome</keyword>
<dbReference type="PANTHER" id="PTHR44240">
    <property type="entry name" value="DNAJ DOMAIN (PROKARYOTIC HEAT SHOCK PROTEIN)-RELATED"/>
    <property type="match status" value="1"/>
</dbReference>
<evidence type="ECO:0000313" key="2">
    <source>
        <dbReference type="EMBL" id="EIE26510.1"/>
    </source>
</evidence>
<dbReference type="InterPro" id="IPR036869">
    <property type="entry name" value="J_dom_sf"/>
</dbReference>
<dbReference type="Gene3D" id="1.10.287.110">
    <property type="entry name" value="DnaJ domain"/>
    <property type="match status" value="1"/>
</dbReference>
<dbReference type="KEGG" id="csl:COCSUDRAFT_9815"/>
<organism evidence="2 3">
    <name type="scientific">Coccomyxa subellipsoidea (strain C-169)</name>
    <name type="common">Green microalga</name>
    <dbReference type="NCBI Taxonomy" id="574566"/>
    <lineage>
        <taxon>Eukaryota</taxon>
        <taxon>Viridiplantae</taxon>
        <taxon>Chlorophyta</taxon>
        <taxon>core chlorophytes</taxon>
        <taxon>Trebouxiophyceae</taxon>
        <taxon>Trebouxiophyceae incertae sedis</taxon>
        <taxon>Coccomyxaceae</taxon>
        <taxon>Coccomyxa</taxon>
        <taxon>Coccomyxa subellipsoidea</taxon>
    </lineage>
</organism>
<feature type="non-terminal residue" evidence="2">
    <location>
        <position position="65"/>
    </location>
</feature>
<dbReference type="CDD" id="cd06257">
    <property type="entry name" value="DnaJ"/>
    <property type="match status" value="1"/>
</dbReference>
<dbReference type="InterPro" id="IPR001623">
    <property type="entry name" value="DnaJ_domain"/>
</dbReference>
<dbReference type="PRINTS" id="PR00625">
    <property type="entry name" value="JDOMAIN"/>
</dbReference>
<proteinExistence type="predicted"/>
<protein>
    <submittedName>
        <fullName evidence="2">DnaJ protein</fullName>
    </submittedName>
</protein>
<reference evidence="2 3" key="1">
    <citation type="journal article" date="2012" name="Genome Biol.">
        <title>The genome of the polar eukaryotic microalga coccomyxa subellipsoidea reveals traits of cold adaptation.</title>
        <authorList>
            <person name="Blanc G."/>
            <person name="Agarkova I."/>
            <person name="Grimwood J."/>
            <person name="Kuo A."/>
            <person name="Brueggeman A."/>
            <person name="Dunigan D."/>
            <person name="Gurnon J."/>
            <person name="Ladunga I."/>
            <person name="Lindquist E."/>
            <person name="Lucas S."/>
            <person name="Pangilinan J."/>
            <person name="Proschold T."/>
            <person name="Salamov A."/>
            <person name="Schmutz J."/>
            <person name="Weeks D."/>
            <person name="Yamada T."/>
            <person name="Claverie J.M."/>
            <person name="Grigoriev I."/>
            <person name="Van Etten J."/>
            <person name="Lomsadze A."/>
            <person name="Borodovsky M."/>
        </authorList>
    </citation>
    <scope>NUCLEOTIDE SEQUENCE [LARGE SCALE GENOMIC DNA]</scope>
    <source>
        <strain evidence="2 3">C-169</strain>
    </source>
</reference>
<dbReference type="PROSITE" id="PS50076">
    <property type="entry name" value="DNAJ_2"/>
    <property type="match status" value="1"/>
</dbReference>
<dbReference type="AlphaFoldDB" id="I0Z791"/>
<dbReference type="OrthoDB" id="442087at2759"/>
<evidence type="ECO:0000259" key="1">
    <source>
        <dbReference type="PROSITE" id="PS50076"/>
    </source>
</evidence>
<dbReference type="SUPFAM" id="SSF46565">
    <property type="entry name" value="Chaperone J-domain"/>
    <property type="match status" value="1"/>
</dbReference>
<dbReference type="EMBL" id="AGSI01000002">
    <property type="protein sequence ID" value="EIE26510.1"/>
    <property type="molecule type" value="Genomic_DNA"/>
</dbReference>
<dbReference type="PANTHER" id="PTHR44240:SF10">
    <property type="entry name" value="J DOMAIN-CONTAINING PROTEIN"/>
    <property type="match status" value="1"/>
</dbReference>
<dbReference type="PROSITE" id="PS00636">
    <property type="entry name" value="DNAJ_1"/>
    <property type="match status" value="1"/>
</dbReference>
<feature type="domain" description="J" evidence="1">
    <location>
        <begin position="5"/>
        <end position="65"/>
    </location>
</feature>
<feature type="non-terminal residue" evidence="2">
    <location>
        <position position="1"/>
    </location>
</feature>
<dbReference type="InterPro" id="IPR018253">
    <property type="entry name" value="DnaJ_domain_CS"/>
</dbReference>
<dbReference type="STRING" id="574566.I0Z791"/>
<comment type="caution">
    <text evidence="2">The sequence shown here is derived from an EMBL/GenBank/DDBJ whole genome shotgun (WGS) entry which is preliminary data.</text>
</comment>
<dbReference type="SMART" id="SM00271">
    <property type="entry name" value="DnaJ"/>
    <property type="match status" value="1"/>
</dbReference>
<gene>
    <name evidence="2" type="ORF">COCSUDRAFT_9815</name>
</gene>
<dbReference type="RefSeq" id="XP_005651054.1">
    <property type="nucleotide sequence ID" value="XM_005650997.1"/>
</dbReference>
<dbReference type="eggNOG" id="KOG0714">
    <property type="taxonomic scope" value="Eukaryota"/>
</dbReference>
<dbReference type="Pfam" id="PF00226">
    <property type="entry name" value="DnaJ"/>
    <property type="match status" value="1"/>
</dbReference>
<sequence length="65" mass="7353">LDGLALYSILQLDKSATSDDIKKAYRECARIHHPDKGGSAERFAKVQAAFETLSDPRKRAVYDEW</sequence>
<dbReference type="InterPro" id="IPR052276">
    <property type="entry name" value="Diphthamide-biosynth_chaperone"/>
</dbReference>
<evidence type="ECO:0000313" key="3">
    <source>
        <dbReference type="Proteomes" id="UP000007264"/>
    </source>
</evidence>
<accession>I0Z791</accession>